<proteinExistence type="predicted"/>
<protein>
    <submittedName>
        <fullName evidence="1">991_t:CDS:1</fullName>
    </submittedName>
</protein>
<sequence>MASKLPNEIMLYIFMSIFRETSTCKRWNELIPVVISDELLKGYETGWLFMIETVKDKINMCPNNNKKPIESRKQMFFTEFIRYDSTYQTFDFKFNDDFEALFDKKKCIKLWVTYYKVGSYRYVGSTKMTLENKNNKGKSQDDFCCFEGINYEKSYGIIRDKGKVDKFQMQFIKVKDSLLVKLLESLLKSKCCNQN</sequence>
<dbReference type="OrthoDB" id="2340555at2759"/>
<dbReference type="AlphaFoldDB" id="A0A9W4SSN8"/>
<name>A0A9W4SSN8_9GLOM</name>
<dbReference type="CDD" id="cd09917">
    <property type="entry name" value="F-box_SF"/>
    <property type="match status" value="1"/>
</dbReference>
<evidence type="ECO:0000313" key="1">
    <source>
        <dbReference type="EMBL" id="CAI2180166.1"/>
    </source>
</evidence>
<keyword evidence="2" id="KW-1185">Reference proteome</keyword>
<reference evidence="1" key="1">
    <citation type="submission" date="2022-08" db="EMBL/GenBank/DDBJ databases">
        <authorList>
            <person name="Kallberg Y."/>
            <person name="Tangrot J."/>
            <person name="Rosling A."/>
        </authorList>
    </citation>
    <scope>NUCLEOTIDE SEQUENCE</scope>
    <source>
        <strain evidence="1">Wild A</strain>
    </source>
</reference>
<dbReference type="EMBL" id="CAMKVN010002226">
    <property type="protein sequence ID" value="CAI2180166.1"/>
    <property type="molecule type" value="Genomic_DNA"/>
</dbReference>
<dbReference type="Proteomes" id="UP001153678">
    <property type="component" value="Unassembled WGS sequence"/>
</dbReference>
<organism evidence="1 2">
    <name type="scientific">Funneliformis geosporum</name>
    <dbReference type="NCBI Taxonomy" id="1117311"/>
    <lineage>
        <taxon>Eukaryota</taxon>
        <taxon>Fungi</taxon>
        <taxon>Fungi incertae sedis</taxon>
        <taxon>Mucoromycota</taxon>
        <taxon>Glomeromycotina</taxon>
        <taxon>Glomeromycetes</taxon>
        <taxon>Glomerales</taxon>
        <taxon>Glomeraceae</taxon>
        <taxon>Funneliformis</taxon>
    </lineage>
</organism>
<comment type="caution">
    <text evidence="1">The sequence shown here is derived from an EMBL/GenBank/DDBJ whole genome shotgun (WGS) entry which is preliminary data.</text>
</comment>
<evidence type="ECO:0000313" key="2">
    <source>
        <dbReference type="Proteomes" id="UP001153678"/>
    </source>
</evidence>
<gene>
    <name evidence="1" type="ORF">FWILDA_LOCUS9450</name>
</gene>
<accession>A0A9W4SSN8</accession>